<organism evidence="1 2">
    <name type="scientific">Bacillus cereus</name>
    <dbReference type="NCBI Taxonomy" id="1396"/>
    <lineage>
        <taxon>Bacteria</taxon>
        <taxon>Bacillati</taxon>
        <taxon>Bacillota</taxon>
        <taxon>Bacilli</taxon>
        <taxon>Bacillales</taxon>
        <taxon>Bacillaceae</taxon>
        <taxon>Bacillus</taxon>
        <taxon>Bacillus cereus group</taxon>
    </lineage>
</organism>
<dbReference type="PATRIC" id="fig|1396.428.peg.5649"/>
<dbReference type="AlphaFoldDB" id="A0A0G8ERM5"/>
<dbReference type="Proteomes" id="UP000035214">
    <property type="component" value="Unassembled WGS sequence"/>
</dbReference>
<name>A0A0G8ERM5_BACCE</name>
<protein>
    <submittedName>
        <fullName evidence="1">Uncharacterized protein</fullName>
    </submittedName>
</protein>
<accession>A0A0G8ERM5</accession>
<sequence length="204" mass="22075">MSKGFLRLGILFCSFLMFSTIFSFPVANAEVKTTKNETKQIESEIEDYEALSPLLELVEKMPDAVANSGIDSGVEWLNENKGSEFAGYTFIADGDNLTAVADNPNGSLRGVSWDCISSAGKAIAINALPWAKILKVKQAAKLMGGINSMTKTIVTAYKHQRNLGYGRGNAIKRAVSVSTRALPGETQKAVLELFELGDVVKNCF</sequence>
<gene>
    <name evidence="1" type="ORF">B4077_6008</name>
</gene>
<dbReference type="RefSeq" id="WP_046955781.1">
    <property type="nucleotide sequence ID" value="NZ_LCYI01000038.1"/>
</dbReference>
<reference evidence="1 2" key="1">
    <citation type="submission" date="2015-04" db="EMBL/GenBank/DDBJ databases">
        <title>Draft Genome Sequences of Eight Spore-Forming Food Isolates of Bacillus cereus Genome sequencing.</title>
        <authorList>
            <person name="Krawcyk A.O."/>
            <person name="de Jong A."/>
            <person name="Eijlander R.T."/>
            <person name="Berendsen E.M."/>
            <person name="Holsappel S."/>
            <person name="Wells-Bennik M."/>
            <person name="Kuipers O.P."/>
        </authorList>
    </citation>
    <scope>NUCLEOTIDE SEQUENCE [LARGE SCALE GENOMIC DNA]</scope>
    <source>
        <strain evidence="1 2">B4077</strain>
    </source>
</reference>
<comment type="caution">
    <text evidence="1">The sequence shown here is derived from an EMBL/GenBank/DDBJ whole genome shotgun (WGS) entry which is preliminary data.</text>
</comment>
<proteinExistence type="predicted"/>
<evidence type="ECO:0000313" key="1">
    <source>
        <dbReference type="EMBL" id="KLA26775.1"/>
    </source>
</evidence>
<evidence type="ECO:0000313" key="2">
    <source>
        <dbReference type="Proteomes" id="UP000035214"/>
    </source>
</evidence>
<dbReference type="EMBL" id="LCYI01000038">
    <property type="protein sequence ID" value="KLA26775.1"/>
    <property type="molecule type" value="Genomic_DNA"/>
</dbReference>